<dbReference type="EMBL" id="WOWK01000001">
    <property type="protein sequence ID" value="KAF0332449.1"/>
    <property type="molecule type" value="Genomic_DNA"/>
</dbReference>
<accession>A0A8H3WSP5</accession>
<keyword evidence="2" id="KW-1185">Reference proteome</keyword>
<dbReference type="AlphaFoldDB" id="A0A8H3WSP5"/>
<dbReference type="Proteomes" id="UP000434172">
    <property type="component" value="Unassembled WGS sequence"/>
</dbReference>
<reference evidence="1 2" key="1">
    <citation type="submission" date="2019-12" db="EMBL/GenBank/DDBJ databases">
        <title>A genome sequence resource for the geographically widespread anthracnose pathogen Colletotrichum asianum.</title>
        <authorList>
            <person name="Meng Y."/>
        </authorList>
    </citation>
    <scope>NUCLEOTIDE SEQUENCE [LARGE SCALE GENOMIC DNA]</scope>
    <source>
        <strain evidence="1 2">ICMP 18580</strain>
    </source>
</reference>
<protein>
    <submittedName>
        <fullName evidence="1">Uncharacterized protein</fullName>
    </submittedName>
</protein>
<name>A0A8H3WSP5_9PEZI</name>
<evidence type="ECO:0000313" key="1">
    <source>
        <dbReference type="EMBL" id="KAF0332449.1"/>
    </source>
</evidence>
<proteinExistence type="predicted"/>
<gene>
    <name evidence="1" type="ORF">GQ607_000465</name>
</gene>
<organism evidence="1 2">
    <name type="scientific">Colletotrichum asianum</name>
    <dbReference type="NCBI Taxonomy" id="702518"/>
    <lineage>
        <taxon>Eukaryota</taxon>
        <taxon>Fungi</taxon>
        <taxon>Dikarya</taxon>
        <taxon>Ascomycota</taxon>
        <taxon>Pezizomycotina</taxon>
        <taxon>Sordariomycetes</taxon>
        <taxon>Hypocreomycetidae</taxon>
        <taxon>Glomerellales</taxon>
        <taxon>Glomerellaceae</taxon>
        <taxon>Colletotrichum</taxon>
        <taxon>Colletotrichum gloeosporioides species complex</taxon>
    </lineage>
</organism>
<comment type="caution">
    <text evidence="1">The sequence shown here is derived from an EMBL/GenBank/DDBJ whole genome shotgun (WGS) entry which is preliminary data.</text>
</comment>
<evidence type="ECO:0000313" key="2">
    <source>
        <dbReference type="Proteomes" id="UP000434172"/>
    </source>
</evidence>
<sequence length="16" mass="1787">MQIAIGAQSKTIRWPS</sequence>